<feature type="non-terminal residue" evidence="2">
    <location>
        <position position="117"/>
    </location>
</feature>
<protein>
    <submittedName>
        <fullName evidence="2">Uncharacterized protein</fullName>
    </submittedName>
</protein>
<dbReference type="VEuPathDB" id="TriTrypDB:TM35_001151100"/>
<reference evidence="2 3" key="1">
    <citation type="submission" date="2017-03" db="EMBL/GenBank/DDBJ databases">
        <title>An alternative strategy for trypanosome survival in the mammalian bloodstream revealed through genome and transcriptome analysis of the ubiquitous bovine parasite Trypanosoma (Megatrypanum) theileri.</title>
        <authorList>
            <person name="Kelly S."/>
            <person name="Ivens A."/>
            <person name="Mott A."/>
            <person name="O'Neill E."/>
            <person name="Emms D."/>
            <person name="Macleod O."/>
            <person name="Voorheis P."/>
            <person name="Matthews J."/>
            <person name="Matthews K."/>
            <person name="Carrington M."/>
        </authorList>
    </citation>
    <scope>NUCLEOTIDE SEQUENCE [LARGE SCALE GENOMIC DNA]</scope>
    <source>
        <strain evidence="2">Edinburgh</strain>
    </source>
</reference>
<dbReference type="Proteomes" id="UP000192257">
    <property type="component" value="Unassembled WGS sequence"/>
</dbReference>
<dbReference type="RefSeq" id="XP_028876956.1">
    <property type="nucleotide sequence ID" value="XM_029031759.1"/>
</dbReference>
<dbReference type="EMBL" id="NBCO01000115">
    <property type="protein sequence ID" value="ORC81503.1"/>
    <property type="molecule type" value="Genomic_DNA"/>
</dbReference>
<feature type="compositionally biased region" description="Basic and acidic residues" evidence="1">
    <location>
        <begin position="1"/>
        <end position="11"/>
    </location>
</feature>
<evidence type="ECO:0000256" key="1">
    <source>
        <dbReference type="SAM" id="MobiDB-lite"/>
    </source>
</evidence>
<feature type="region of interest" description="Disordered" evidence="1">
    <location>
        <begin position="1"/>
        <end position="117"/>
    </location>
</feature>
<comment type="caution">
    <text evidence="2">The sequence shown here is derived from an EMBL/GenBank/DDBJ whole genome shotgun (WGS) entry which is preliminary data.</text>
</comment>
<feature type="compositionally biased region" description="Basic and acidic residues" evidence="1">
    <location>
        <begin position="61"/>
        <end position="76"/>
    </location>
</feature>
<accession>A0A1X0NFM6</accession>
<gene>
    <name evidence="2" type="ORF">TM35_001151100</name>
</gene>
<dbReference type="GeneID" id="39991539"/>
<keyword evidence="3" id="KW-1185">Reference proteome</keyword>
<name>A0A1X0NFM6_9TRYP</name>
<evidence type="ECO:0000313" key="3">
    <source>
        <dbReference type="Proteomes" id="UP000192257"/>
    </source>
</evidence>
<sequence>MSLLNQRDELSSVRPGGTKAPSSTKEIQGVSGLPGGDIKNGNRPVMTNSVTKGESGVLNRNEMDGEQKVMEQKAGETLEVQSPFNASKPGTVLSPPPPPVQDHSGDQTDVVSEQAKN</sequence>
<organism evidence="2 3">
    <name type="scientific">Trypanosoma theileri</name>
    <dbReference type="NCBI Taxonomy" id="67003"/>
    <lineage>
        <taxon>Eukaryota</taxon>
        <taxon>Discoba</taxon>
        <taxon>Euglenozoa</taxon>
        <taxon>Kinetoplastea</taxon>
        <taxon>Metakinetoplastina</taxon>
        <taxon>Trypanosomatida</taxon>
        <taxon>Trypanosomatidae</taxon>
        <taxon>Trypanosoma</taxon>
    </lineage>
</organism>
<dbReference type="AlphaFoldDB" id="A0A1X0NFM6"/>
<proteinExistence type="predicted"/>
<evidence type="ECO:0000313" key="2">
    <source>
        <dbReference type="EMBL" id="ORC81503.1"/>
    </source>
</evidence>